<keyword evidence="7 12" id="KW-0457">Lysine biosynthesis</keyword>
<dbReference type="GO" id="GO:0005829">
    <property type="term" value="C:cytosol"/>
    <property type="evidence" value="ECO:0007669"/>
    <property type="project" value="TreeGrafter"/>
</dbReference>
<gene>
    <name evidence="12 15" type="primary">dapB</name>
    <name evidence="15" type="ORF">HKW67_05080</name>
</gene>
<dbReference type="AlphaFoldDB" id="A0A6M4IRQ2"/>
<evidence type="ECO:0000256" key="12">
    <source>
        <dbReference type="HAMAP-Rule" id="MF_00102"/>
    </source>
</evidence>
<dbReference type="PANTHER" id="PTHR20836">
    <property type="entry name" value="DIHYDRODIPICOLINATE REDUCTASE"/>
    <property type="match status" value="1"/>
</dbReference>
<dbReference type="GO" id="GO:0051287">
    <property type="term" value="F:NAD binding"/>
    <property type="evidence" value="ECO:0007669"/>
    <property type="project" value="UniProtKB-UniRule"/>
</dbReference>
<dbReference type="Gene3D" id="3.40.50.720">
    <property type="entry name" value="NAD(P)-binding Rossmann-like Domain"/>
    <property type="match status" value="1"/>
</dbReference>
<evidence type="ECO:0000256" key="1">
    <source>
        <dbReference type="ARBA" id="ARBA00006642"/>
    </source>
</evidence>
<dbReference type="GO" id="GO:0019877">
    <property type="term" value="P:diaminopimelate biosynthetic process"/>
    <property type="evidence" value="ECO:0007669"/>
    <property type="project" value="UniProtKB-UniRule"/>
</dbReference>
<accession>A0A6M4IRQ2</accession>
<feature type="active site" description="Proton donor/acceptor" evidence="12">
    <location>
        <position position="151"/>
    </location>
</feature>
<feature type="binding site" evidence="12">
    <location>
        <position position="152"/>
    </location>
    <ligand>
        <name>(S)-2,3,4,5-tetrahydrodipicolinate</name>
        <dbReference type="ChEBI" id="CHEBI:16845"/>
    </ligand>
</feature>
<evidence type="ECO:0000313" key="16">
    <source>
        <dbReference type="Proteomes" id="UP000500938"/>
    </source>
</evidence>
<dbReference type="Proteomes" id="UP000500938">
    <property type="component" value="Chromosome"/>
</dbReference>
<dbReference type="HAMAP" id="MF_00102">
    <property type="entry name" value="DapB"/>
    <property type="match status" value="1"/>
</dbReference>
<dbReference type="EMBL" id="CP053085">
    <property type="protein sequence ID" value="QJR34931.1"/>
    <property type="molecule type" value="Genomic_DNA"/>
</dbReference>
<dbReference type="UniPathway" id="UPA00034">
    <property type="reaction ID" value="UER00018"/>
</dbReference>
<organism evidence="15 16">
    <name type="scientific">Gemmatimonas groenlandica</name>
    <dbReference type="NCBI Taxonomy" id="2732249"/>
    <lineage>
        <taxon>Bacteria</taxon>
        <taxon>Pseudomonadati</taxon>
        <taxon>Gemmatimonadota</taxon>
        <taxon>Gemmatimonadia</taxon>
        <taxon>Gemmatimonadales</taxon>
        <taxon>Gemmatimonadaceae</taxon>
        <taxon>Gemmatimonas</taxon>
    </lineage>
</organism>
<dbReference type="PIRSF" id="PIRSF000161">
    <property type="entry name" value="DHPR"/>
    <property type="match status" value="1"/>
</dbReference>
<dbReference type="Pfam" id="PF01113">
    <property type="entry name" value="DapB_N"/>
    <property type="match status" value="1"/>
</dbReference>
<keyword evidence="12" id="KW-0963">Cytoplasm</keyword>
<dbReference type="RefSeq" id="WP_171224358.1">
    <property type="nucleotide sequence ID" value="NZ_CP053085.1"/>
</dbReference>
<keyword evidence="6 12" id="KW-0520">NAD</keyword>
<evidence type="ECO:0000256" key="3">
    <source>
        <dbReference type="ARBA" id="ARBA00022857"/>
    </source>
</evidence>
<dbReference type="GO" id="GO:0008839">
    <property type="term" value="F:4-hydroxy-tetrahydrodipicolinate reductase"/>
    <property type="evidence" value="ECO:0007669"/>
    <property type="project" value="UniProtKB-UniRule"/>
</dbReference>
<dbReference type="GO" id="GO:0050661">
    <property type="term" value="F:NADP binding"/>
    <property type="evidence" value="ECO:0007669"/>
    <property type="project" value="UniProtKB-UniRule"/>
</dbReference>
<dbReference type="InterPro" id="IPR022663">
    <property type="entry name" value="DapB_C"/>
</dbReference>
<feature type="binding site" evidence="12">
    <location>
        <position position="49"/>
    </location>
    <ligand>
        <name>NAD(+)</name>
        <dbReference type="ChEBI" id="CHEBI:57540"/>
    </ligand>
</feature>
<comment type="similarity">
    <text evidence="1 12">Belongs to the DapB family.</text>
</comment>
<evidence type="ECO:0000256" key="4">
    <source>
        <dbReference type="ARBA" id="ARBA00022915"/>
    </source>
</evidence>
<evidence type="ECO:0000313" key="15">
    <source>
        <dbReference type="EMBL" id="QJR34931.1"/>
    </source>
</evidence>
<dbReference type="InterPro" id="IPR023940">
    <property type="entry name" value="DHDPR_bac"/>
</dbReference>
<keyword evidence="2 12" id="KW-0028">Amino-acid biosynthesis</keyword>
<dbReference type="EC" id="1.17.1.8" evidence="9 12"/>
<dbReference type="InterPro" id="IPR036291">
    <property type="entry name" value="NAD(P)-bd_dom_sf"/>
</dbReference>
<dbReference type="GO" id="GO:0009089">
    <property type="term" value="P:lysine biosynthetic process via diaminopimelate"/>
    <property type="evidence" value="ECO:0007669"/>
    <property type="project" value="UniProtKB-UniRule"/>
</dbReference>
<sequence>MSAAPTNGAPSVGLPVRVALIGMGRMGRALDALAPERGCEVVARLDAAEMTNGITAADLRGAQVAIEFTTPESSVANAILLLHAGCPVVIGTTGWSAQLPAIEAAARDAQCAALWSPNFSIGVQLFLAMAEDAAKRAREVSGFDAHVIETHHIAKLDAPSGTGIAIADRLRDGLGRDVPITSVRTGSVPGTHEIIFDAPFEQIRLVHEARDRRVFADGALTAARWLAAARAPGVYTMRDVLASSQAIS</sequence>
<evidence type="ECO:0000256" key="8">
    <source>
        <dbReference type="ARBA" id="ARBA00037922"/>
    </source>
</evidence>
<keyword evidence="16" id="KW-1185">Reference proteome</keyword>
<evidence type="ECO:0000259" key="14">
    <source>
        <dbReference type="Pfam" id="PF05173"/>
    </source>
</evidence>
<feature type="binding site" evidence="12">
    <location>
        <begin position="161"/>
        <end position="162"/>
    </location>
    <ligand>
        <name>(S)-2,3,4,5-tetrahydrodipicolinate</name>
        <dbReference type="ChEBI" id="CHEBI:16845"/>
    </ligand>
</feature>
<dbReference type="SUPFAM" id="SSF51735">
    <property type="entry name" value="NAD(P)-binding Rossmann-fold domains"/>
    <property type="match status" value="1"/>
</dbReference>
<protein>
    <recommendedName>
        <fullName evidence="9 12">4-hydroxy-tetrahydrodipicolinate reductase</fullName>
        <shortName evidence="12">HTPA reductase</shortName>
        <ecNumber evidence="9 12">1.17.1.8</ecNumber>
    </recommendedName>
</protein>
<evidence type="ECO:0000256" key="5">
    <source>
        <dbReference type="ARBA" id="ARBA00023002"/>
    </source>
</evidence>
<evidence type="ECO:0000256" key="2">
    <source>
        <dbReference type="ARBA" id="ARBA00022605"/>
    </source>
</evidence>
<keyword evidence="3 12" id="KW-0521">NADP</keyword>
<comment type="subcellular location">
    <subcellularLocation>
        <location evidence="12">Cytoplasm</location>
    </subcellularLocation>
</comment>
<proteinExistence type="inferred from homology"/>
<reference evidence="15 16" key="1">
    <citation type="submission" date="2020-05" db="EMBL/GenBank/DDBJ databases">
        <title>Complete genome sequence of Gemmatimonas greenlandica TET16.</title>
        <authorList>
            <person name="Zeng Y."/>
        </authorList>
    </citation>
    <scope>NUCLEOTIDE SEQUENCE [LARGE SCALE GENOMIC DNA]</scope>
    <source>
        <strain evidence="15 16">TET16</strain>
    </source>
</reference>
<comment type="catalytic activity">
    <reaction evidence="11 12">
        <text>(S)-2,3,4,5-tetrahydrodipicolinate + NAD(+) + H2O = (2S,4S)-4-hydroxy-2,3,4,5-tetrahydrodipicolinate + NADH + H(+)</text>
        <dbReference type="Rhea" id="RHEA:35323"/>
        <dbReference type="ChEBI" id="CHEBI:15377"/>
        <dbReference type="ChEBI" id="CHEBI:15378"/>
        <dbReference type="ChEBI" id="CHEBI:16845"/>
        <dbReference type="ChEBI" id="CHEBI:57540"/>
        <dbReference type="ChEBI" id="CHEBI:57945"/>
        <dbReference type="ChEBI" id="CHEBI:67139"/>
        <dbReference type="EC" id="1.17.1.8"/>
    </reaction>
</comment>
<evidence type="ECO:0000256" key="9">
    <source>
        <dbReference type="ARBA" id="ARBA00038983"/>
    </source>
</evidence>
<evidence type="ECO:0000256" key="11">
    <source>
        <dbReference type="ARBA" id="ARBA00049396"/>
    </source>
</evidence>
<dbReference type="InterPro" id="IPR000846">
    <property type="entry name" value="DapB_N"/>
</dbReference>
<comment type="pathway">
    <text evidence="8 12">Amino-acid biosynthesis; L-lysine biosynthesis via DAP pathway; (S)-tetrahydrodipicolinate from L-aspartate: step 4/4.</text>
</comment>
<keyword evidence="4 12" id="KW-0220">Diaminopimelate biosynthesis</keyword>
<feature type="binding site" evidence="12">
    <location>
        <begin position="116"/>
        <end position="119"/>
    </location>
    <ligand>
        <name>NAD(+)</name>
        <dbReference type="ChEBI" id="CHEBI:57540"/>
    </ligand>
</feature>
<dbReference type="Gene3D" id="3.30.360.10">
    <property type="entry name" value="Dihydrodipicolinate Reductase, domain 2"/>
    <property type="match status" value="1"/>
</dbReference>
<dbReference type="NCBIfam" id="TIGR00036">
    <property type="entry name" value="dapB"/>
    <property type="match status" value="1"/>
</dbReference>
<comment type="catalytic activity">
    <reaction evidence="10 12">
        <text>(S)-2,3,4,5-tetrahydrodipicolinate + NADP(+) + H2O = (2S,4S)-4-hydroxy-2,3,4,5-tetrahydrodipicolinate + NADPH + H(+)</text>
        <dbReference type="Rhea" id="RHEA:35331"/>
        <dbReference type="ChEBI" id="CHEBI:15377"/>
        <dbReference type="ChEBI" id="CHEBI:15378"/>
        <dbReference type="ChEBI" id="CHEBI:16845"/>
        <dbReference type="ChEBI" id="CHEBI:57783"/>
        <dbReference type="ChEBI" id="CHEBI:58349"/>
        <dbReference type="ChEBI" id="CHEBI:67139"/>
        <dbReference type="EC" id="1.17.1.8"/>
    </reaction>
</comment>
<dbReference type="GO" id="GO:0016726">
    <property type="term" value="F:oxidoreductase activity, acting on CH or CH2 groups, NAD or NADP as acceptor"/>
    <property type="evidence" value="ECO:0007669"/>
    <property type="project" value="UniProtKB-UniRule"/>
</dbReference>
<evidence type="ECO:0000259" key="13">
    <source>
        <dbReference type="Pfam" id="PF01113"/>
    </source>
</evidence>
<comment type="subunit">
    <text evidence="12">Homotetramer.</text>
</comment>
<feature type="domain" description="Dihydrodipicolinate reductase N-terminal" evidence="13">
    <location>
        <begin position="16"/>
        <end position="119"/>
    </location>
</feature>
<dbReference type="KEGG" id="ggr:HKW67_05080"/>
<dbReference type="PANTHER" id="PTHR20836:SF0">
    <property type="entry name" value="4-HYDROXY-TETRAHYDRODIPICOLINATE REDUCTASE 1, CHLOROPLASTIC-RELATED"/>
    <property type="match status" value="1"/>
</dbReference>
<evidence type="ECO:0000256" key="6">
    <source>
        <dbReference type="ARBA" id="ARBA00023027"/>
    </source>
</evidence>
<feature type="active site" description="Proton donor" evidence="12">
    <location>
        <position position="155"/>
    </location>
</feature>
<dbReference type="SUPFAM" id="SSF55347">
    <property type="entry name" value="Glyceraldehyde-3-phosphate dehydrogenase-like, C-terminal domain"/>
    <property type="match status" value="1"/>
</dbReference>
<comment type="function">
    <text evidence="12">Catalyzes the conversion of 4-hydroxy-tetrahydrodipicolinate (HTPA) to tetrahydrodipicolinate.</text>
</comment>
<keyword evidence="5 12" id="KW-0560">Oxidoreductase</keyword>
<evidence type="ECO:0000256" key="7">
    <source>
        <dbReference type="ARBA" id="ARBA00023154"/>
    </source>
</evidence>
<dbReference type="Pfam" id="PF05173">
    <property type="entry name" value="DapB_C"/>
    <property type="match status" value="1"/>
</dbReference>
<comment type="caution">
    <text evidence="12">Was originally thought to be a dihydrodipicolinate reductase (DHDPR), catalyzing the conversion of dihydrodipicolinate to tetrahydrodipicolinate. However, it was shown in E.coli that the substrate of the enzymatic reaction is not dihydrodipicolinate (DHDP) but in fact (2S,4S)-4-hydroxy-2,3,4,5-tetrahydrodipicolinic acid (HTPA), the product released by the DapA-catalyzed reaction.</text>
</comment>
<feature type="binding site" evidence="12">
    <location>
        <begin position="91"/>
        <end position="93"/>
    </location>
    <ligand>
        <name>NAD(+)</name>
        <dbReference type="ChEBI" id="CHEBI:57540"/>
    </ligand>
</feature>
<evidence type="ECO:0000256" key="10">
    <source>
        <dbReference type="ARBA" id="ARBA00049080"/>
    </source>
</evidence>
<feature type="domain" description="Dihydrodipicolinate reductase C-terminal" evidence="14">
    <location>
        <begin position="122"/>
        <end position="241"/>
    </location>
</feature>
<comment type="caution">
    <text evidence="12">Lacks conserved residue(s) required for the propagation of feature annotation.</text>
</comment>
<name>A0A6M4IRQ2_9BACT</name>